<gene>
    <name evidence="2" type="ORF">DSM104329_02221</name>
</gene>
<dbReference type="AlphaFoldDB" id="A0A9E6XWS4"/>
<accession>A0A9E6XWS4</accession>
<keyword evidence="3" id="KW-1185">Reference proteome</keyword>
<feature type="compositionally biased region" description="Pro residues" evidence="1">
    <location>
        <begin position="45"/>
        <end position="56"/>
    </location>
</feature>
<protein>
    <submittedName>
        <fullName evidence="2">Uncharacterized protein</fullName>
    </submittedName>
</protein>
<name>A0A9E6XWS4_9ACTN</name>
<dbReference type="EMBL" id="CP087164">
    <property type="protein sequence ID" value="UGS35824.1"/>
    <property type="molecule type" value="Genomic_DNA"/>
</dbReference>
<dbReference type="Proteomes" id="UP001162834">
    <property type="component" value="Chromosome"/>
</dbReference>
<proteinExistence type="predicted"/>
<dbReference type="KEGG" id="sbae:DSM104329_02221"/>
<feature type="region of interest" description="Disordered" evidence="1">
    <location>
        <begin position="33"/>
        <end position="108"/>
    </location>
</feature>
<evidence type="ECO:0000313" key="2">
    <source>
        <dbReference type="EMBL" id="UGS35824.1"/>
    </source>
</evidence>
<sequence length="108" mass="11364">MTAEVLALALTLAVHIVGAFALIGVLVRNSGADVRDWWPGDDDGGPPPDDPQPQRPQPGGGGGVPLPDAQASPVRLREPGQISERYPRPARRPAHPPAPAPERQPEHG</sequence>
<dbReference type="RefSeq" id="WP_259315506.1">
    <property type="nucleotide sequence ID" value="NZ_CP087164.1"/>
</dbReference>
<evidence type="ECO:0000256" key="1">
    <source>
        <dbReference type="SAM" id="MobiDB-lite"/>
    </source>
</evidence>
<organism evidence="2 3">
    <name type="scientific">Capillimicrobium parvum</name>
    <dbReference type="NCBI Taxonomy" id="2884022"/>
    <lineage>
        <taxon>Bacteria</taxon>
        <taxon>Bacillati</taxon>
        <taxon>Actinomycetota</taxon>
        <taxon>Thermoleophilia</taxon>
        <taxon>Solirubrobacterales</taxon>
        <taxon>Capillimicrobiaceae</taxon>
        <taxon>Capillimicrobium</taxon>
    </lineage>
</organism>
<reference evidence="2" key="1">
    <citation type="journal article" date="2022" name="Int. J. Syst. Evol. Microbiol.">
        <title>Pseudomonas aegrilactucae sp. nov. and Pseudomonas morbosilactucae sp. nov., pathogens causing bacterial rot of lettuce in Japan.</title>
        <authorList>
            <person name="Sawada H."/>
            <person name="Fujikawa T."/>
            <person name="Satou M."/>
        </authorList>
    </citation>
    <scope>NUCLEOTIDE SEQUENCE</scope>
    <source>
        <strain evidence="2">0166_1</strain>
    </source>
</reference>
<evidence type="ECO:0000313" key="3">
    <source>
        <dbReference type="Proteomes" id="UP001162834"/>
    </source>
</evidence>